<feature type="compositionally biased region" description="Basic and acidic residues" evidence="1">
    <location>
        <begin position="46"/>
        <end position="55"/>
    </location>
</feature>
<proteinExistence type="predicted"/>
<reference evidence="2" key="1">
    <citation type="submission" date="2022-11" db="EMBL/GenBank/DDBJ databases">
        <authorList>
            <person name="Petersen C."/>
        </authorList>
    </citation>
    <scope>NUCLEOTIDE SEQUENCE</scope>
    <source>
        <strain evidence="2">IBT 22155</strain>
    </source>
</reference>
<gene>
    <name evidence="2" type="ORF">N7515_008591</name>
</gene>
<feature type="region of interest" description="Disordered" evidence="1">
    <location>
        <begin position="1"/>
        <end position="96"/>
    </location>
</feature>
<dbReference type="EMBL" id="JAPQKL010000006">
    <property type="protein sequence ID" value="KAJ5124766.1"/>
    <property type="molecule type" value="Genomic_DNA"/>
</dbReference>
<dbReference type="GeneID" id="81408505"/>
<keyword evidence="3" id="KW-1185">Reference proteome</keyword>
<sequence>MACAKCKAQKKRCTHQDQPAVASTPAALPALPATPLRTPLSRKAKTSHEHAHGKEPTPPPTDNEAAPSDAEKKGAAAATRRPRVSELNPPPFPPEDTMEAACALSIRTTFIKEVQRTLDAFEEKLAATNEACVAMRASADVVQQTVDTWVATWTARGQ</sequence>
<dbReference type="OrthoDB" id="4368676at2759"/>
<evidence type="ECO:0000313" key="3">
    <source>
        <dbReference type="Proteomes" id="UP001149079"/>
    </source>
</evidence>
<dbReference type="Proteomes" id="UP001149079">
    <property type="component" value="Unassembled WGS sequence"/>
</dbReference>
<feature type="compositionally biased region" description="Low complexity" evidence="1">
    <location>
        <begin position="19"/>
        <end position="39"/>
    </location>
</feature>
<dbReference type="AlphaFoldDB" id="A0A9W9KXV7"/>
<evidence type="ECO:0000313" key="2">
    <source>
        <dbReference type="EMBL" id="KAJ5124766.1"/>
    </source>
</evidence>
<accession>A0A9W9KXV7</accession>
<protein>
    <submittedName>
        <fullName evidence="2">Uncharacterized protein</fullName>
    </submittedName>
</protein>
<organism evidence="2 3">
    <name type="scientific">Penicillium bovifimosum</name>
    <dbReference type="NCBI Taxonomy" id="126998"/>
    <lineage>
        <taxon>Eukaryota</taxon>
        <taxon>Fungi</taxon>
        <taxon>Dikarya</taxon>
        <taxon>Ascomycota</taxon>
        <taxon>Pezizomycotina</taxon>
        <taxon>Eurotiomycetes</taxon>
        <taxon>Eurotiomycetidae</taxon>
        <taxon>Eurotiales</taxon>
        <taxon>Aspergillaceae</taxon>
        <taxon>Penicillium</taxon>
    </lineage>
</organism>
<evidence type="ECO:0000256" key="1">
    <source>
        <dbReference type="SAM" id="MobiDB-lite"/>
    </source>
</evidence>
<reference evidence="2" key="2">
    <citation type="journal article" date="2023" name="IMA Fungus">
        <title>Comparative genomic study of the Penicillium genus elucidates a diverse pangenome and 15 lateral gene transfer events.</title>
        <authorList>
            <person name="Petersen C."/>
            <person name="Sorensen T."/>
            <person name="Nielsen M.R."/>
            <person name="Sondergaard T.E."/>
            <person name="Sorensen J.L."/>
            <person name="Fitzpatrick D.A."/>
            <person name="Frisvad J.C."/>
            <person name="Nielsen K.L."/>
        </authorList>
    </citation>
    <scope>NUCLEOTIDE SEQUENCE</scope>
    <source>
        <strain evidence="2">IBT 22155</strain>
    </source>
</reference>
<name>A0A9W9KXV7_9EURO</name>
<comment type="caution">
    <text evidence="2">The sequence shown here is derived from an EMBL/GenBank/DDBJ whole genome shotgun (WGS) entry which is preliminary data.</text>
</comment>
<dbReference type="RefSeq" id="XP_056519165.1">
    <property type="nucleotide sequence ID" value="XM_056669335.1"/>
</dbReference>